<feature type="compositionally biased region" description="Polar residues" evidence="1">
    <location>
        <begin position="520"/>
        <end position="532"/>
    </location>
</feature>
<feature type="region of interest" description="Disordered" evidence="1">
    <location>
        <begin position="1"/>
        <end position="90"/>
    </location>
</feature>
<evidence type="ECO:0000256" key="1">
    <source>
        <dbReference type="SAM" id="MobiDB-lite"/>
    </source>
</evidence>
<name>A0A0B7JSA6_BIOOC</name>
<feature type="compositionally biased region" description="Low complexity" evidence="1">
    <location>
        <begin position="546"/>
        <end position="555"/>
    </location>
</feature>
<sequence>MFRFWSSDSSSPKPLEPLQQVQDINNPLRPTTEITTDAAAQSPKRRRQSCDDGASPDLTVPAKKARLEDVGPSGLVPSSERCAPRSLGNPDDIQSLRDKIEHILGTEILVKHNEKRLIDLELAKCQAALEQLRRCHLIPFPVSQATPEQMIATSNGTGPAIKPNAGGPVPRWAPPFGVTDGPYARHYAQWLMPDPAFDGLEPEGFFSVDGGRIILPVTEGRTTRQTIADFVGPNRGRSSRGLPGHKIQSLPSGRPEPKKKSGPCILKRADGQTVKLVCLDCQREDFSSTQGFINHCRIAHKRDFKSHEEAAVKSGQAFEASEPSPSSITPTEDKPPATPVVKPTTSVHPFARADMTEQQAYIALRSRIADSMELIRQGKLPGLAPMAMARAKPSTTGTGRQGGDEADVVPETPYLSQLLKAKAFGGKLRDIVDDAKTKEVLSDVLPDEEDSELEEPSDSLPTRPPVVKRVPAKSTKSPVAAAARPASHKHHEIPLAAQRQHHRIVPATSDEDAEMEEPSLSPNTIISNNAPSLVSDDGEYDDSDEGSSVSGQSDGLDTESVSDIAEINIDDEHDPRGLRRTSTGVPSTVRLRQEDPKHVTFVSPMTDTRKENRRQKA</sequence>
<feature type="domain" description="AHC1-like C2H2 zinc-finger" evidence="2">
    <location>
        <begin position="259"/>
        <end position="315"/>
    </location>
</feature>
<gene>
    <name evidence="3" type="ORF">BN869_000003974_1</name>
    <name evidence="4" type="ORF">IM811_010474</name>
</gene>
<reference evidence="3" key="1">
    <citation type="submission" date="2015-01" db="EMBL/GenBank/DDBJ databases">
        <authorList>
            <person name="Durling Mikael"/>
        </authorList>
    </citation>
    <scope>NUCLEOTIDE SEQUENCE</scope>
</reference>
<accession>A0A0B7JSA6</accession>
<feature type="compositionally biased region" description="Acidic residues" evidence="1">
    <location>
        <begin position="445"/>
        <end position="457"/>
    </location>
</feature>
<feature type="compositionally biased region" description="Polar residues" evidence="1">
    <location>
        <begin position="1"/>
        <end position="12"/>
    </location>
</feature>
<feature type="compositionally biased region" description="Low complexity" evidence="1">
    <location>
        <begin position="321"/>
        <end position="330"/>
    </location>
</feature>
<feature type="compositionally biased region" description="Polar residues" evidence="1">
    <location>
        <begin position="19"/>
        <end position="39"/>
    </location>
</feature>
<proteinExistence type="predicted"/>
<evidence type="ECO:0000313" key="4">
    <source>
        <dbReference type="EMBL" id="KAF9755033.1"/>
    </source>
</evidence>
<dbReference type="Pfam" id="PF25909">
    <property type="entry name" value="zf-C2H2_AHC1"/>
    <property type="match status" value="1"/>
</dbReference>
<feature type="region of interest" description="Disordered" evidence="1">
    <location>
        <begin position="229"/>
        <end position="264"/>
    </location>
</feature>
<protein>
    <recommendedName>
        <fullName evidence="2">AHC1-like C2H2 zinc-finger domain-containing protein</fullName>
    </recommendedName>
</protein>
<dbReference type="EMBL" id="CDPU01000009">
    <property type="protein sequence ID" value="CEO47918.1"/>
    <property type="molecule type" value="Genomic_DNA"/>
</dbReference>
<evidence type="ECO:0000259" key="2">
    <source>
        <dbReference type="Pfam" id="PF25909"/>
    </source>
</evidence>
<dbReference type="Proteomes" id="UP000616885">
    <property type="component" value="Unassembled WGS sequence"/>
</dbReference>
<reference evidence="4" key="2">
    <citation type="submission" date="2020-10" db="EMBL/GenBank/DDBJ databases">
        <title>High-Quality Genome Resource of Clonostachys rosea strain S41 by Oxford Nanopore Long-Read Sequencing.</title>
        <authorList>
            <person name="Wang H."/>
        </authorList>
    </citation>
    <scope>NUCLEOTIDE SEQUENCE</scope>
    <source>
        <strain evidence="4">S41</strain>
    </source>
</reference>
<dbReference type="EMBL" id="JADCTT010000003">
    <property type="protein sequence ID" value="KAF9755033.1"/>
    <property type="molecule type" value="Genomic_DNA"/>
</dbReference>
<feature type="compositionally biased region" description="Acidic residues" evidence="1">
    <location>
        <begin position="536"/>
        <end position="545"/>
    </location>
</feature>
<dbReference type="InterPro" id="IPR058706">
    <property type="entry name" value="zf-C2H2_AHC1-like"/>
</dbReference>
<dbReference type="AlphaFoldDB" id="A0A0B7JSA6"/>
<evidence type="ECO:0000313" key="3">
    <source>
        <dbReference type="EMBL" id="CEO47918.1"/>
    </source>
</evidence>
<organism evidence="3">
    <name type="scientific">Bionectria ochroleuca</name>
    <name type="common">Gliocladium roseum</name>
    <dbReference type="NCBI Taxonomy" id="29856"/>
    <lineage>
        <taxon>Eukaryota</taxon>
        <taxon>Fungi</taxon>
        <taxon>Dikarya</taxon>
        <taxon>Ascomycota</taxon>
        <taxon>Pezizomycotina</taxon>
        <taxon>Sordariomycetes</taxon>
        <taxon>Hypocreomycetidae</taxon>
        <taxon>Hypocreales</taxon>
        <taxon>Bionectriaceae</taxon>
        <taxon>Clonostachys</taxon>
    </lineage>
</organism>
<feature type="region of interest" description="Disordered" evidence="1">
    <location>
        <begin position="307"/>
        <end position="340"/>
    </location>
</feature>
<feature type="region of interest" description="Disordered" evidence="1">
    <location>
        <begin position="442"/>
        <end position="617"/>
    </location>
</feature>